<dbReference type="InterPro" id="IPR035500">
    <property type="entry name" value="NHR-like_dom_sf"/>
</dbReference>
<dbReference type="STRING" id="6205.A0A0R3WUN1"/>
<dbReference type="OrthoDB" id="6352325at2759"/>
<proteinExistence type="predicted"/>
<organism evidence="6">
    <name type="scientific">Hydatigena taeniaeformis</name>
    <name type="common">Feline tapeworm</name>
    <name type="synonym">Taenia taeniaeformis</name>
    <dbReference type="NCBI Taxonomy" id="6205"/>
    <lineage>
        <taxon>Eukaryota</taxon>
        <taxon>Metazoa</taxon>
        <taxon>Spiralia</taxon>
        <taxon>Lophotrochozoa</taxon>
        <taxon>Platyhelminthes</taxon>
        <taxon>Cestoda</taxon>
        <taxon>Eucestoda</taxon>
        <taxon>Cyclophyllidea</taxon>
        <taxon>Taeniidae</taxon>
        <taxon>Hydatigera</taxon>
    </lineage>
</organism>
<dbReference type="AlphaFoldDB" id="A0A0R3WUN1"/>
<keyword evidence="3" id="KW-0675">Receptor</keyword>
<evidence type="ECO:0000256" key="2">
    <source>
        <dbReference type="ARBA" id="ARBA00023163"/>
    </source>
</evidence>
<dbReference type="Gene3D" id="1.10.565.10">
    <property type="entry name" value="Retinoid X Receptor"/>
    <property type="match status" value="1"/>
</dbReference>
<evidence type="ECO:0000313" key="6">
    <source>
        <dbReference type="WBParaSite" id="TTAC_0000447101-mRNA-1"/>
    </source>
</evidence>
<keyword evidence="2" id="KW-0804">Transcription</keyword>
<protein>
    <submittedName>
        <fullName evidence="6">NR LBD domain-containing protein</fullName>
    </submittedName>
</protein>
<dbReference type="SUPFAM" id="SSF48508">
    <property type="entry name" value="Nuclear receptor ligand-binding domain"/>
    <property type="match status" value="1"/>
</dbReference>
<reference evidence="6" key="1">
    <citation type="submission" date="2017-02" db="UniProtKB">
        <authorList>
            <consortium name="WormBaseParasite"/>
        </authorList>
    </citation>
    <scope>IDENTIFICATION</scope>
</reference>
<dbReference type="Proteomes" id="UP000274429">
    <property type="component" value="Unassembled WGS sequence"/>
</dbReference>
<name>A0A0R3WUN1_HYDTA</name>
<gene>
    <name evidence="4" type="ORF">TTAC_LOCUS4456</name>
</gene>
<keyword evidence="5" id="KW-1185">Reference proteome</keyword>
<dbReference type="EMBL" id="UYWX01004483">
    <property type="protein sequence ID" value="VDM24994.1"/>
    <property type="molecule type" value="Genomic_DNA"/>
</dbReference>
<evidence type="ECO:0000256" key="3">
    <source>
        <dbReference type="ARBA" id="ARBA00023170"/>
    </source>
</evidence>
<keyword evidence="1" id="KW-0805">Transcription regulation</keyword>
<evidence type="ECO:0000256" key="1">
    <source>
        <dbReference type="ARBA" id="ARBA00023015"/>
    </source>
</evidence>
<reference evidence="4 5" key="2">
    <citation type="submission" date="2018-11" db="EMBL/GenBank/DDBJ databases">
        <authorList>
            <consortium name="Pathogen Informatics"/>
        </authorList>
    </citation>
    <scope>NUCLEOTIDE SEQUENCE [LARGE SCALE GENOMIC DNA]</scope>
</reference>
<accession>A0A0R3WUN1</accession>
<dbReference type="WBParaSite" id="TTAC_0000447101-mRNA-1">
    <property type="protein sequence ID" value="TTAC_0000447101-mRNA-1"/>
    <property type="gene ID" value="TTAC_0000447101"/>
</dbReference>
<evidence type="ECO:0000313" key="5">
    <source>
        <dbReference type="Proteomes" id="UP000274429"/>
    </source>
</evidence>
<sequence>MKYDWVSSYSTAPTPTATGCSGLLRPRQCRYRDFQSLCYHSTCRRAFLRQHRRLLNSSSSAVVPAEAGGLELERPDERLFTCLTECVQRIREPFSPEEPLDTQAAETLEQEYNRMDTCIRRIIRVVKMLPYFNEIGKPAQLGLLRANIYGMIVLYSSFFFEREIRKLRYPVKQADGSLTTVTVSMLDDLAPSAVSDEKAFTAFLSGKHRHAASAAVAAASLREDFELYKVSVLLSSSLVSRHSSSCVYSLCLSHFWNCGR</sequence>
<dbReference type="PROSITE" id="PS51257">
    <property type="entry name" value="PROKAR_LIPOPROTEIN"/>
    <property type="match status" value="1"/>
</dbReference>
<evidence type="ECO:0000313" key="4">
    <source>
        <dbReference type="EMBL" id="VDM24994.1"/>
    </source>
</evidence>